<dbReference type="Proteomes" id="UP000076925">
    <property type="component" value="Unassembled WGS sequence"/>
</dbReference>
<organism evidence="1 2">
    <name type="scientific">Scytonema hofmannii PCC 7110</name>
    <dbReference type="NCBI Taxonomy" id="128403"/>
    <lineage>
        <taxon>Bacteria</taxon>
        <taxon>Bacillati</taxon>
        <taxon>Cyanobacteriota</taxon>
        <taxon>Cyanophyceae</taxon>
        <taxon>Nostocales</taxon>
        <taxon>Scytonemataceae</taxon>
        <taxon>Scytonema</taxon>
    </lineage>
</organism>
<keyword evidence="2" id="KW-1185">Reference proteome</keyword>
<sequence>MNSKPTITPEALKLLAELINIEIQPSEIEQLCRTYEALERMKTLVRKPRHYSSELAHIFKPIERGVGQ</sequence>
<evidence type="ECO:0000313" key="1">
    <source>
        <dbReference type="EMBL" id="KYC38986.1"/>
    </source>
</evidence>
<reference evidence="1 2" key="1">
    <citation type="journal article" date="2013" name="Genome Biol. Evol.">
        <title>Genomes of Stigonematalean cyanobacteria (subsection V) and the evolution of oxygenic photosynthesis from prokaryotes to plastids.</title>
        <authorList>
            <person name="Dagan T."/>
            <person name="Roettger M."/>
            <person name="Stucken K."/>
            <person name="Landan G."/>
            <person name="Koch R."/>
            <person name="Major P."/>
            <person name="Gould S.B."/>
            <person name="Goremykin V.V."/>
            <person name="Rippka R."/>
            <person name="Tandeau de Marsac N."/>
            <person name="Gugger M."/>
            <person name="Lockhart P.J."/>
            <person name="Allen J.F."/>
            <person name="Brune I."/>
            <person name="Maus I."/>
            <person name="Puhler A."/>
            <person name="Martin W.F."/>
        </authorList>
    </citation>
    <scope>NUCLEOTIDE SEQUENCE [LARGE SCALE GENOMIC DNA]</scope>
    <source>
        <strain evidence="1 2">PCC 7110</strain>
    </source>
</reference>
<comment type="caution">
    <text evidence="1">The sequence shown here is derived from an EMBL/GenBank/DDBJ whole genome shotgun (WGS) entry which is preliminary data.</text>
</comment>
<protein>
    <submittedName>
        <fullName evidence="1">Uncharacterized protein</fullName>
    </submittedName>
</protein>
<gene>
    <name evidence="1" type="ORF">WA1_33880</name>
</gene>
<name>A0A139X2U8_9CYAN</name>
<accession>A0A139X2U8</accession>
<proteinExistence type="predicted"/>
<evidence type="ECO:0000313" key="2">
    <source>
        <dbReference type="Proteomes" id="UP000076925"/>
    </source>
</evidence>
<dbReference type="EMBL" id="ANNX02000036">
    <property type="protein sequence ID" value="KYC38986.1"/>
    <property type="molecule type" value="Genomic_DNA"/>
</dbReference>
<dbReference type="RefSeq" id="WP_017743624.1">
    <property type="nucleotide sequence ID" value="NZ_KQ976354.1"/>
</dbReference>
<dbReference type="STRING" id="128403.WA1_33880"/>
<dbReference type="AlphaFoldDB" id="A0A139X2U8"/>